<evidence type="ECO:0000256" key="6">
    <source>
        <dbReference type="SAM" id="Phobius"/>
    </source>
</evidence>
<evidence type="ECO:0000256" key="2">
    <source>
        <dbReference type="ARBA" id="ARBA00009853"/>
    </source>
</evidence>
<evidence type="ECO:0000256" key="4">
    <source>
        <dbReference type="ARBA" id="ARBA00022989"/>
    </source>
</evidence>
<feature type="transmembrane region" description="Helical" evidence="6">
    <location>
        <begin position="213"/>
        <end position="231"/>
    </location>
</feature>
<evidence type="ECO:0000256" key="5">
    <source>
        <dbReference type="ARBA" id="ARBA00023136"/>
    </source>
</evidence>
<keyword evidence="5 6" id="KW-0472">Membrane</keyword>
<gene>
    <name evidence="8" type="ORF">JQV55_16170</name>
</gene>
<sequence>MVSRKDFIEGVGLRLLAAFLMTAMSAAVHGAADVVPIGQIMFWRSALALVPICLYMIWRSEFPRALRTKRPGLHVTRSAFGALSMAMSFLSLAYLPVANAQAIAYLAPVLVLPLAGVMLKEKLSHTVFLAVVVGFAGVVLLLWDALEMPGDGAVIGVIAGLAYAFTMAFVRVHTKTMTLTESASTIAFYFAIVAALIGLATAPFGWVTLDLPLFGWLAFAGLIGGIGHIVSNEATARAPVSTLAPFDFTGLVWALGFDLVLFSVLPGALGLLGVFAITFAALIVTVKGRA</sequence>
<dbReference type="InterPro" id="IPR037185">
    <property type="entry name" value="EmrE-like"/>
</dbReference>
<dbReference type="EMBL" id="JAFBRM010000004">
    <property type="protein sequence ID" value="MBM1715108.1"/>
    <property type="molecule type" value="Genomic_DNA"/>
</dbReference>
<evidence type="ECO:0000313" key="8">
    <source>
        <dbReference type="EMBL" id="MBM1715108.1"/>
    </source>
</evidence>
<reference evidence="8 9" key="1">
    <citation type="submission" date="2021-01" db="EMBL/GenBank/DDBJ databases">
        <title>Diatom-associated Roseobacters Show Island Model of Population Structure.</title>
        <authorList>
            <person name="Qu L."/>
            <person name="Feng X."/>
            <person name="Chen Y."/>
            <person name="Li L."/>
            <person name="Wang X."/>
            <person name="Hu Z."/>
            <person name="Wang H."/>
            <person name="Luo H."/>
        </authorList>
    </citation>
    <scope>NUCLEOTIDE SEQUENCE [LARGE SCALE GENOMIC DNA]</scope>
    <source>
        <strain evidence="8 9">TR60-84</strain>
    </source>
</reference>
<feature type="transmembrane region" description="Helical" evidence="6">
    <location>
        <begin position="40"/>
        <end position="58"/>
    </location>
</feature>
<dbReference type="Proteomes" id="UP000732193">
    <property type="component" value="Unassembled WGS sequence"/>
</dbReference>
<evidence type="ECO:0000256" key="1">
    <source>
        <dbReference type="ARBA" id="ARBA00004141"/>
    </source>
</evidence>
<dbReference type="PANTHER" id="PTHR22911">
    <property type="entry name" value="ACYL-MALONYL CONDENSING ENZYME-RELATED"/>
    <property type="match status" value="1"/>
</dbReference>
<feature type="transmembrane region" description="Helical" evidence="6">
    <location>
        <begin position="102"/>
        <end position="119"/>
    </location>
</feature>
<dbReference type="SUPFAM" id="SSF103481">
    <property type="entry name" value="Multidrug resistance efflux transporter EmrE"/>
    <property type="match status" value="2"/>
</dbReference>
<evidence type="ECO:0000259" key="7">
    <source>
        <dbReference type="Pfam" id="PF00892"/>
    </source>
</evidence>
<name>A0AAE3B7A9_9RHOB</name>
<accession>A0AAE3B7A9</accession>
<feature type="transmembrane region" description="Helical" evidence="6">
    <location>
        <begin position="152"/>
        <end position="174"/>
    </location>
</feature>
<feature type="transmembrane region" description="Helical" evidence="6">
    <location>
        <begin position="243"/>
        <end position="262"/>
    </location>
</feature>
<dbReference type="AlphaFoldDB" id="A0AAE3B7A9"/>
<dbReference type="PANTHER" id="PTHR22911:SF6">
    <property type="entry name" value="SOLUTE CARRIER FAMILY 35 MEMBER G1"/>
    <property type="match status" value="1"/>
</dbReference>
<protein>
    <submittedName>
        <fullName evidence="8">DMT family transporter</fullName>
    </submittedName>
</protein>
<feature type="transmembrane region" description="Helical" evidence="6">
    <location>
        <begin position="268"/>
        <end position="286"/>
    </location>
</feature>
<feature type="transmembrane region" description="Helical" evidence="6">
    <location>
        <begin position="186"/>
        <end position="207"/>
    </location>
</feature>
<comment type="subcellular location">
    <subcellularLocation>
        <location evidence="1">Membrane</location>
        <topology evidence="1">Multi-pass membrane protein</topology>
    </subcellularLocation>
</comment>
<feature type="transmembrane region" description="Helical" evidence="6">
    <location>
        <begin position="79"/>
        <end position="96"/>
    </location>
</feature>
<keyword evidence="4 6" id="KW-1133">Transmembrane helix</keyword>
<feature type="transmembrane region" description="Helical" evidence="6">
    <location>
        <begin position="126"/>
        <end position="146"/>
    </location>
</feature>
<keyword evidence="9" id="KW-1185">Reference proteome</keyword>
<keyword evidence="3 6" id="KW-0812">Transmembrane</keyword>
<evidence type="ECO:0000313" key="9">
    <source>
        <dbReference type="Proteomes" id="UP000732193"/>
    </source>
</evidence>
<dbReference type="InterPro" id="IPR000620">
    <property type="entry name" value="EamA_dom"/>
</dbReference>
<feature type="domain" description="EamA" evidence="7">
    <location>
        <begin position="10"/>
        <end position="142"/>
    </location>
</feature>
<dbReference type="Pfam" id="PF00892">
    <property type="entry name" value="EamA"/>
    <property type="match status" value="1"/>
</dbReference>
<comment type="caution">
    <text evidence="8">The sequence shown here is derived from an EMBL/GenBank/DDBJ whole genome shotgun (WGS) entry which is preliminary data.</text>
</comment>
<organism evidence="8 9">
    <name type="scientific">Sulfitobacter geojensis</name>
    <dbReference type="NCBI Taxonomy" id="1342299"/>
    <lineage>
        <taxon>Bacteria</taxon>
        <taxon>Pseudomonadati</taxon>
        <taxon>Pseudomonadota</taxon>
        <taxon>Alphaproteobacteria</taxon>
        <taxon>Rhodobacterales</taxon>
        <taxon>Roseobacteraceae</taxon>
        <taxon>Sulfitobacter</taxon>
    </lineage>
</organism>
<comment type="similarity">
    <text evidence="2">Belongs to the drug/metabolite transporter (DMT) superfamily. 10 TMS drug/metabolite exporter (DME) (TC 2.A.7.3) family.</text>
</comment>
<proteinExistence type="inferred from homology"/>
<evidence type="ECO:0000256" key="3">
    <source>
        <dbReference type="ARBA" id="ARBA00022692"/>
    </source>
</evidence>
<dbReference type="RefSeq" id="WP_203242991.1">
    <property type="nucleotide sequence ID" value="NZ_JAFBRH010000004.1"/>
</dbReference>
<dbReference type="GO" id="GO:0016020">
    <property type="term" value="C:membrane"/>
    <property type="evidence" value="ECO:0007669"/>
    <property type="project" value="UniProtKB-SubCell"/>
</dbReference>